<dbReference type="OrthoDB" id="5297379at2"/>
<dbReference type="EMBL" id="CP007031">
    <property type="protein sequence ID" value="AHF03008.1"/>
    <property type="molecule type" value="Genomic_DNA"/>
</dbReference>
<keyword evidence="2" id="KW-0067">ATP-binding</keyword>
<dbReference type="Pfam" id="PF00072">
    <property type="entry name" value="Response_reg"/>
    <property type="match status" value="1"/>
</dbReference>
<dbReference type="InterPro" id="IPR025662">
    <property type="entry name" value="Sigma_54_int_dom_ATP-bd_1"/>
</dbReference>
<dbReference type="GO" id="GO:0006355">
    <property type="term" value="P:regulation of DNA-templated transcription"/>
    <property type="evidence" value="ECO:0007669"/>
    <property type="project" value="InterPro"/>
</dbReference>
<dbReference type="Gene3D" id="1.10.10.60">
    <property type="entry name" value="Homeodomain-like"/>
    <property type="match status" value="1"/>
</dbReference>
<dbReference type="AlphaFoldDB" id="W0E0E6"/>
<dbReference type="InterPro" id="IPR027417">
    <property type="entry name" value="P-loop_NTPase"/>
</dbReference>
<dbReference type="PROSITE" id="PS00675">
    <property type="entry name" value="SIGMA54_INTERACT_1"/>
    <property type="match status" value="1"/>
</dbReference>
<dbReference type="PROSITE" id="PS00688">
    <property type="entry name" value="SIGMA54_INTERACT_3"/>
    <property type="match status" value="1"/>
</dbReference>
<evidence type="ECO:0000256" key="3">
    <source>
        <dbReference type="ARBA" id="ARBA00023015"/>
    </source>
</evidence>
<sequence length="467" mass="50443">MDGRLLIVEDDRALGRMLTMHFEDLGFAVELAESCGAALARLERGGLDLVVLDQQLPDGLGVDLIEQARALPSAPALIMMTGVHDLELAIEAVSRGAAEFVHKPVRIEQLQQQVVRLLEHRLEAARVRARPAPDPAQLARELIGRSDAMLAVSKEIALSAATSTSVLVSGESGTGKEVVARLIHRYGNRDGPFVAVNCAAIVDTLLESELFGHERGAFTGAVTRKAGKFELADRGTLFLDEIGELAAPLQAKLLRALQERRFERVGGSETLHSGARVVVATNRDLAAEVAAGRFREDLLYRLNPLEIRLPPLRERREDIALLAEGLLARVAERVGRQGLRLGRDALARLEVHDWPGNVRELENVLTQAAVHAREGAITADLLDGLEPGTNDAPAPVVATSPLRSLAAVEAEHVQRVLDHTGGHKARSCEILGISRPALDRKILKYDLRLPGRSASLSSGPGREPDSS</sequence>
<dbReference type="GO" id="GO:0005524">
    <property type="term" value="F:ATP binding"/>
    <property type="evidence" value="ECO:0007669"/>
    <property type="project" value="UniProtKB-KW"/>
</dbReference>
<name>W0E0E6_MARPU</name>
<dbReference type="Proteomes" id="UP000005275">
    <property type="component" value="Chromosome"/>
</dbReference>
<dbReference type="SUPFAM" id="SSF46689">
    <property type="entry name" value="Homeodomain-like"/>
    <property type="match status" value="1"/>
</dbReference>
<proteinExistence type="predicted"/>
<dbReference type="InterPro" id="IPR002078">
    <property type="entry name" value="Sigma_54_int"/>
</dbReference>
<dbReference type="InterPro" id="IPR058031">
    <property type="entry name" value="AAA_lid_NorR"/>
</dbReference>
<dbReference type="eggNOG" id="COG2204">
    <property type="taxonomic scope" value="Bacteria"/>
</dbReference>
<dbReference type="GO" id="GO:0043565">
    <property type="term" value="F:sequence-specific DNA binding"/>
    <property type="evidence" value="ECO:0007669"/>
    <property type="project" value="InterPro"/>
</dbReference>
<dbReference type="GO" id="GO:0000160">
    <property type="term" value="P:phosphorelay signal transduction system"/>
    <property type="evidence" value="ECO:0007669"/>
    <property type="project" value="InterPro"/>
</dbReference>
<dbReference type="Gene3D" id="3.40.50.2300">
    <property type="match status" value="1"/>
</dbReference>
<dbReference type="Pfam" id="PF00158">
    <property type="entry name" value="Sigma54_activat"/>
    <property type="match status" value="1"/>
</dbReference>
<dbReference type="Pfam" id="PF02954">
    <property type="entry name" value="HTH_8"/>
    <property type="match status" value="1"/>
</dbReference>
<dbReference type="KEGG" id="mpur:MARPU_03315"/>
<evidence type="ECO:0000313" key="10">
    <source>
        <dbReference type="Proteomes" id="UP000005275"/>
    </source>
</evidence>
<evidence type="ECO:0000256" key="2">
    <source>
        <dbReference type="ARBA" id="ARBA00022840"/>
    </source>
</evidence>
<dbReference type="PROSITE" id="PS50110">
    <property type="entry name" value="RESPONSE_REGULATORY"/>
    <property type="match status" value="1"/>
</dbReference>
<dbReference type="Gene3D" id="1.10.8.60">
    <property type="match status" value="1"/>
</dbReference>
<dbReference type="InterPro" id="IPR001789">
    <property type="entry name" value="Sig_transdc_resp-reg_receiver"/>
</dbReference>
<feature type="domain" description="Sigma-54 factor interaction" evidence="7">
    <location>
        <begin position="142"/>
        <end position="370"/>
    </location>
</feature>
<feature type="modified residue" description="4-aspartylphosphate" evidence="6">
    <location>
        <position position="53"/>
    </location>
</feature>
<protein>
    <submittedName>
        <fullName evidence="9">Fis family transcriptional regulator</fullName>
    </submittedName>
</protein>
<dbReference type="PANTHER" id="PTHR32071">
    <property type="entry name" value="TRANSCRIPTIONAL REGULATORY PROTEIN"/>
    <property type="match status" value="1"/>
</dbReference>
<dbReference type="InterPro" id="IPR003593">
    <property type="entry name" value="AAA+_ATPase"/>
</dbReference>
<evidence type="ECO:0000256" key="4">
    <source>
        <dbReference type="ARBA" id="ARBA00023125"/>
    </source>
</evidence>
<keyword evidence="4" id="KW-0238">DNA-binding</keyword>
<reference evidence="9 10" key="1">
    <citation type="submission" date="2013-12" db="EMBL/GenBank/DDBJ databases">
        <authorList>
            <consortium name="DOE Joint Genome Institute"/>
            <person name="Bryant D.A."/>
            <person name="Huntemann M."/>
            <person name="Han J."/>
            <person name="Chen A."/>
            <person name="Kyrpides N."/>
            <person name="Mavromatis K."/>
            <person name="Markowitz V."/>
            <person name="Palaniappan K."/>
            <person name="Ivanova N."/>
            <person name="Schaumberg A."/>
            <person name="Pati A."/>
            <person name="Liolios K."/>
            <person name="Nordberg H.P."/>
            <person name="Cantor M.N."/>
            <person name="Hua S.X."/>
            <person name="Woyke T."/>
        </authorList>
    </citation>
    <scope>NUCLEOTIDE SEQUENCE [LARGE SCALE GENOMIC DNA]</scope>
    <source>
        <strain evidence="9 10">984</strain>
    </source>
</reference>
<accession>W0E0E6</accession>
<dbReference type="SMART" id="SM00448">
    <property type="entry name" value="REC"/>
    <property type="match status" value="1"/>
</dbReference>
<dbReference type="STRING" id="765910.MARPU_03315"/>
<dbReference type="PANTHER" id="PTHR32071:SF117">
    <property type="entry name" value="PTS-DEPENDENT DIHYDROXYACETONE KINASE OPERON REGULATORY PROTEIN-RELATED"/>
    <property type="match status" value="1"/>
</dbReference>
<feature type="domain" description="Response regulatory" evidence="8">
    <location>
        <begin position="4"/>
        <end position="118"/>
    </location>
</feature>
<keyword evidence="3" id="KW-0805">Transcription regulation</keyword>
<keyword evidence="1" id="KW-0547">Nucleotide-binding</keyword>
<keyword evidence="5" id="KW-0804">Transcription</keyword>
<dbReference type="PROSITE" id="PS50045">
    <property type="entry name" value="SIGMA54_INTERACT_4"/>
    <property type="match status" value="1"/>
</dbReference>
<dbReference type="SUPFAM" id="SSF52172">
    <property type="entry name" value="CheY-like"/>
    <property type="match status" value="1"/>
</dbReference>
<evidence type="ECO:0000256" key="5">
    <source>
        <dbReference type="ARBA" id="ARBA00023163"/>
    </source>
</evidence>
<dbReference type="InterPro" id="IPR002197">
    <property type="entry name" value="HTH_Fis"/>
</dbReference>
<dbReference type="InterPro" id="IPR011006">
    <property type="entry name" value="CheY-like_superfamily"/>
</dbReference>
<dbReference type="RefSeq" id="WP_005224714.1">
    <property type="nucleotide sequence ID" value="NZ_CP007031.1"/>
</dbReference>
<dbReference type="InterPro" id="IPR025944">
    <property type="entry name" value="Sigma_54_int_dom_CS"/>
</dbReference>
<evidence type="ECO:0000313" key="9">
    <source>
        <dbReference type="EMBL" id="AHF03008.1"/>
    </source>
</evidence>
<evidence type="ECO:0000259" key="7">
    <source>
        <dbReference type="PROSITE" id="PS50045"/>
    </source>
</evidence>
<evidence type="ECO:0000256" key="6">
    <source>
        <dbReference type="PROSITE-ProRule" id="PRU00169"/>
    </source>
</evidence>
<evidence type="ECO:0000256" key="1">
    <source>
        <dbReference type="ARBA" id="ARBA00022741"/>
    </source>
</evidence>
<dbReference type="Gene3D" id="3.40.50.300">
    <property type="entry name" value="P-loop containing nucleotide triphosphate hydrolases"/>
    <property type="match status" value="1"/>
</dbReference>
<keyword evidence="10" id="KW-1185">Reference proteome</keyword>
<organism evidence="9 10">
    <name type="scientific">Marichromatium purpuratum 984</name>
    <dbReference type="NCBI Taxonomy" id="765910"/>
    <lineage>
        <taxon>Bacteria</taxon>
        <taxon>Pseudomonadati</taxon>
        <taxon>Pseudomonadota</taxon>
        <taxon>Gammaproteobacteria</taxon>
        <taxon>Chromatiales</taxon>
        <taxon>Chromatiaceae</taxon>
        <taxon>Marichromatium</taxon>
    </lineage>
</organism>
<dbReference type="Pfam" id="PF25601">
    <property type="entry name" value="AAA_lid_14"/>
    <property type="match status" value="1"/>
</dbReference>
<gene>
    <name evidence="9" type="ORF">MARPU_03315</name>
</gene>
<evidence type="ECO:0000259" key="8">
    <source>
        <dbReference type="PROSITE" id="PS50110"/>
    </source>
</evidence>
<dbReference type="PRINTS" id="PR01590">
    <property type="entry name" value="HTHFIS"/>
</dbReference>
<dbReference type="CDD" id="cd00156">
    <property type="entry name" value="REC"/>
    <property type="match status" value="1"/>
</dbReference>
<keyword evidence="6" id="KW-0597">Phosphoprotein</keyword>
<dbReference type="InterPro" id="IPR009057">
    <property type="entry name" value="Homeodomain-like_sf"/>
</dbReference>
<dbReference type="SUPFAM" id="SSF52540">
    <property type="entry name" value="P-loop containing nucleoside triphosphate hydrolases"/>
    <property type="match status" value="1"/>
</dbReference>
<dbReference type="FunFam" id="3.40.50.300:FF:000006">
    <property type="entry name" value="DNA-binding transcriptional regulator NtrC"/>
    <property type="match status" value="1"/>
</dbReference>
<dbReference type="SMART" id="SM00382">
    <property type="entry name" value="AAA"/>
    <property type="match status" value="1"/>
</dbReference>
<dbReference type="HOGENOM" id="CLU_000445_0_6_6"/>
<dbReference type="CDD" id="cd00009">
    <property type="entry name" value="AAA"/>
    <property type="match status" value="1"/>
</dbReference>